<evidence type="ECO:0000313" key="3">
    <source>
        <dbReference type="EMBL" id="TFH68921.1"/>
    </source>
</evidence>
<feature type="domain" description="Chorismate-utilising enzyme C-terminal" evidence="1">
    <location>
        <begin position="190"/>
        <end position="445"/>
    </location>
</feature>
<sequence length="456" mass="49458">MPITSYPPSDSDADHTLLELPYCAQSGELAAALRDLPELVWFDSGSAGQGQWDIISAAPDVVVEQQLGEPPLFATIAELLAAIPRVADPSLPFTGGVIALLGYAANHTALRIAPAPSDPQGCQSLPLARAGRYRWAAMTDHHSRRTLLFFDSSCSAAFIDQIRQRLHSGAAAHSPFQLTGAFAASTSSGDYRAAVAAVREFIHAGDCYQANIAQHFSAPYRGDCFAAYRALRDALPSPHSGYWQWRHNGGEVALLSLSPERFIQLEQRRVETQPIKGTIARHPEPQQDRDNALWLQQSEKNRAENVMIVDLMRNDLSRCCEPRSVRVDKLFALHSYSNVHHLISSVSGTLKSDCSSAELLAECFPGGSITGAPKRRSMQIIDQLEPVGRSYYCGSLAYLSSNGRMDSSITIRTAVAAAGTIHLWGGGGIVADSDPDAEYRESLAKIALIMSTLEAL</sequence>
<dbReference type="Pfam" id="PF04715">
    <property type="entry name" value="Anth_synt_I_N"/>
    <property type="match status" value="1"/>
</dbReference>
<dbReference type="PRINTS" id="PR00095">
    <property type="entry name" value="ANTSNTHASEI"/>
</dbReference>
<dbReference type="GO" id="GO:0000162">
    <property type="term" value="P:L-tryptophan biosynthetic process"/>
    <property type="evidence" value="ECO:0007669"/>
    <property type="project" value="TreeGrafter"/>
</dbReference>
<feature type="domain" description="Anthranilate synthase component I N-terminal" evidence="2">
    <location>
        <begin position="28"/>
        <end position="147"/>
    </location>
</feature>
<evidence type="ECO:0000313" key="4">
    <source>
        <dbReference type="Proteomes" id="UP000298133"/>
    </source>
</evidence>
<dbReference type="AlphaFoldDB" id="A0A4Y8UL00"/>
<dbReference type="EMBL" id="SPIA01000001">
    <property type="protein sequence ID" value="TFH68921.1"/>
    <property type="molecule type" value="Genomic_DNA"/>
</dbReference>
<dbReference type="GO" id="GO:0046820">
    <property type="term" value="F:4-amino-4-deoxychorismate synthase activity"/>
    <property type="evidence" value="ECO:0007669"/>
    <property type="project" value="TreeGrafter"/>
</dbReference>
<accession>A0A4Y8UL00</accession>
<dbReference type="Proteomes" id="UP000298133">
    <property type="component" value="Unassembled WGS sequence"/>
</dbReference>
<gene>
    <name evidence="3" type="ORF">E3W66_02955</name>
</gene>
<protein>
    <submittedName>
        <fullName evidence="3">Anthranilate synthase component I family protein</fullName>
    </submittedName>
</protein>
<dbReference type="InterPro" id="IPR006805">
    <property type="entry name" value="Anth_synth_I_N"/>
</dbReference>
<organism evidence="3 4">
    <name type="scientific">Gammaproteobacteria bacterium LSUCC0057</name>
    <dbReference type="NCBI Taxonomy" id="2559237"/>
    <lineage>
        <taxon>Bacteria</taxon>
        <taxon>Pseudomonadati</taxon>
        <taxon>Pseudomonadota</taxon>
        <taxon>Gammaproteobacteria</taxon>
        <taxon>Cellvibrionales</taxon>
        <taxon>Porticoccaceae</taxon>
        <taxon>SAR92 clade</taxon>
    </lineage>
</organism>
<dbReference type="InterPro" id="IPR015890">
    <property type="entry name" value="Chorismate_C"/>
</dbReference>
<comment type="caution">
    <text evidence="3">The sequence shown here is derived from an EMBL/GenBank/DDBJ whole genome shotgun (WGS) entry which is preliminary data.</text>
</comment>
<dbReference type="PANTHER" id="PTHR11236">
    <property type="entry name" value="AMINOBENZOATE/ANTHRANILATE SYNTHASE"/>
    <property type="match status" value="1"/>
</dbReference>
<evidence type="ECO:0000259" key="1">
    <source>
        <dbReference type="Pfam" id="PF00425"/>
    </source>
</evidence>
<evidence type="ECO:0000259" key="2">
    <source>
        <dbReference type="Pfam" id="PF04715"/>
    </source>
</evidence>
<dbReference type="SUPFAM" id="SSF56322">
    <property type="entry name" value="ADC synthase"/>
    <property type="match status" value="1"/>
</dbReference>
<keyword evidence="4" id="KW-1185">Reference proteome</keyword>
<dbReference type="PANTHER" id="PTHR11236:SF50">
    <property type="entry name" value="AMINODEOXYCHORISMATE SYNTHASE COMPONENT 1"/>
    <property type="match status" value="1"/>
</dbReference>
<reference evidence="3 4" key="1">
    <citation type="submission" date="2019-03" db="EMBL/GenBank/DDBJ databases">
        <title>Draft genome of Gammaproteobacteria bacterium LSUCC0057, a member of the SAR92 clade.</title>
        <authorList>
            <person name="Lanclos V.C."/>
            <person name="Doiron C."/>
            <person name="Henson M.W."/>
            <person name="Thrash J.C."/>
        </authorList>
    </citation>
    <scope>NUCLEOTIDE SEQUENCE [LARGE SCALE GENOMIC DNA]</scope>
    <source>
        <strain evidence="3 4">LSUCC0057</strain>
    </source>
</reference>
<name>A0A4Y8UL00_9GAMM</name>
<dbReference type="Gene3D" id="3.60.120.10">
    <property type="entry name" value="Anthranilate synthase"/>
    <property type="match status" value="1"/>
</dbReference>
<dbReference type="InterPro" id="IPR019999">
    <property type="entry name" value="Anth_synth_I-like"/>
</dbReference>
<dbReference type="Pfam" id="PF00425">
    <property type="entry name" value="Chorismate_bind"/>
    <property type="match status" value="1"/>
</dbReference>
<dbReference type="OrthoDB" id="9803598at2"/>
<proteinExistence type="predicted"/>
<dbReference type="InterPro" id="IPR005801">
    <property type="entry name" value="ADC_synthase"/>
</dbReference>